<reference evidence="2 3" key="2">
    <citation type="submission" date="2018-11" db="EMBL/GenBank/DDBJ databases">
        <authorList>
            <consortium name="Pathogen Informatics"/>
        </authorList>
    </citation>
    <scope>NUCLEOTIDE SEQUENCE [LARGE SCALE GENOMIC DNA]</scope>
</reference>
<dbReference type="Proteomes" id="UP000267096">
    <property type="component" value="Unassembled WGS sequence"/>
</dbReference>
<feature type="chain" id="PRO_5043121361" evidence="1">
    <location>
        <begin position="17"/>
        <end position="93"/>
    </location>
</feature>
<evidence type="ECO:0000256" key="1">
    <source>
        <dbReference type="SAM" id="SignalP"/>
    </source>
</evidence>
<evidence type="ECO:0000313" key="2">
    <source>
        <dbReference type="EMBL" id="VDK59608.1"/>
    </source>
</evidence>
<dbReference type="AlphaFoldDB" id="A0A0M3K9U6"/>
<name>A0A0M3K9U6_ANISI</name>
<dbReference type="WBParaSite" id="ASIM_0001774101-mRNA-1">
    <property type="protein sequence ID" value="ASIM_0001774101-mRNA-1"/>
    <property type="gene ID" value="ASIM_0001774101"/>
</dbReference>
<gene>
    <name evidence="2" type="ORF">ASIM_LOCUS17144</name>
</gene>
<accession>A0A0M3K9U6</accession>
<organism evidence="4">
    <name type="scientific">Anisakis simplex</name>
    <name type="common">Herring worm</name>
    <dbReference type="NCBI Taxonomy" id="6269"/>
    <lineage>
        <taxon>Eukaryota</taxon>
        <taxon>Metazoa</taxon>
        <taxon>Ecdysozoa</taxon>
        <taxon>Nematoda</taxon>
        <taxon>Chromadorea</taxon>
        <taxon>Rhabditida</taxon>
        <taxon>Spirurina</taxon>
        <taxon>Ascaridomorpha</taxon>
        <taxon>Ascaridoidea</taxon>
        <taxon>Anisakidae</taxon>
        <taxon>Anisakis</taxon>
        <taxon>Anisakis simplex complex</taxon>
    </lineage>
</organism>
<evidence type="ECO:0000313" key="4">
    <source>
        <dbReference type="WBParaSite" id="ASIM_0001774101-mRNA-1"/>
    </source>
</evidence>
<evidence type="ECO:0000313" key="3">
    <source>
        <dbReference type="Proteomes" id="UP000267096"/>
    </source>
</evidence>
<keyword evidence="3" id="KW-1185">Reference proteome</keyword>
<protein>
    <submittedName>
        <fullName evidence="4">Secreted protein</fullName>
    </submittedName>
</protein>
<feature type="signal peptide" evidence="1">
    <location>
        <begin position="1"/>
        <end position="16"/>
    </location>
</feature>
<proteinExistence type="predicted"/>
<keyword evidence="1" id="KW-0732">Signal</keyword>
<dbReference type="EMBL" id="UYRR01033787">
    <property type="protein sequence ID" value="VDK59608.1"/>
    <property type="molecule type" value="Genomic_DNA"/>
</dbReference>
<sequence length="93" mass="10534">MQSALVVPFLMVAVFAIELDPSSLGFIREFDQRLTKSSAPYHSNKTHLSNENSRFRQRSVLKLIDLLRLNVLAHGRNASSHPQREALFLGMRG</sequence>
<reference evidence="4" key="1">
    <citation type="submission" date="2017-02" db="UniProtKB">
        <authorList>
            <consortium name="WormBaseParasite"/>
        </authorList>
    </citation>
    <scope>IDENTIFICATION</scope>
</reference>